<dbReference type="PANTHER" id="PTHR21716:SF4">
    <property type="entry name" value="TRANSMEMBRANE PROTEIN 245"/>
    <property type="match status" value="1"/>
</dbReference>
<evidence type="ECO:0000256" key="3">
    <source>
        <dbReference type="ARBA" id="ARBA00022692"/>
    </source>
</evidence>
<feature type="transmembrane region" description="Helical" evidence="7">
    <location>
        <begin position="156"/>
        <end position="182"/>
    </location>
</feature>
<protein>
    <submittedName>
        <fullName evidence="8">AI-2E family transporter</fullName>
    </submittedName>
</protein>
<feature type="transmembrane region" description="Helical" evidence="7">
    <location>
        <begin position="330"/>
        <end position="356"/>
    </location>
</feature>
<evidence type="ECO:0000256" key="2">
    <source>
        <dbReference type="ARBA" id="ARBA00009773"/>
    </source>
</evidence>
<keyword evidence="3 7" id="KW-0812">Transmembrane</keyword>
<feature type="transmembrane region" description="Helical" evidence="7">
    <location>
        <begin position="20"/>
        <end position="53"/>
    </location>
</feature>
<keyword evidence="4 7" id="KW-1133">Transmembrane helix</keyword>
<evidence type="ECO:0000256" key="5">
    <source>
        <dbReference type="ARBA" id="ARBA00023136"/>
    </source>
</evidence>
<reference evidence="8 9" key="1">
    <citation type="submission" date="2019-12" db="EMBL/GenBank/DDBJ databases">
        <title>Halocatena pleomorpha gen. nov. sp. nov., an extremely halophilic archaeon of family Halobacteriaceae isolated from saltpan soil.</title>
        <authorList>
            <person name="Pal Y."/>
            <person name="Verma A."/>
            <person name="Krishnamurthi S."/>
            <person name="Kumar P."/>
        </authorList>
    </citation>
    <scope>NUCLEOTIDE SEQUENCE [LARGE SCALE GENOMIC DNA]</scope>
    <source>
        <strain evidence="8 9">JCM 16495</strain>
    </source>
</reference>
<evidence type="ECO:0000256" key="6">
    <source>
        <dbReference type="SAM" id="MobiDB-lite"/>
    </source>
</evidence>
<accession>A0A6B0GK11</accession>
<gene>
    <name evidence="8" type="ORF">GQS65_11760</name>
</gene>
<feature type="transmembrane region" description="Helical" evidence="7">
    <location>
        <begin position="73"/>
        <end position="96"/>
    </location>
</feature>
<sequence>MSGRIRTIDGVSGRIDRERLTLWVVAVVLAVSLAFVAWRYVGTFVFGLFVYYATRPVMERVCEYVASRTVAAAVALLVFVVPSLLLFAYTLAVALMELSTFLTSDRTSAALSFLEPYLPVSLVAGGVEAFVTVVVADPSRLEELTTNGTLGGVVDATLGSLGLLGNAGLHAFVVVVLSFYLLRDDYRIVAWARGTFVREDSVVERYVAVVDEDLRSIYFGNIVNAAFTGLLAAVVFNLLNLVAPAGVTIPQPTLFGLLAGVASLIPVVGIKLVWVPLALVLAVVSVTTAPTTLWFVAVFSLVSVVVVDWIPDQLLRPFVSGRNVHIGAIMLAYIFGPLLFGWYGIFLGPLVLVLGFEFARVVAPWLADPTWTGPGRVDRSSSPPPDEPTVHVDPEATGPRTAPDDPVGPDTSES</sequence>
<feature type="transmembrane region" description="Helical" evidence="7">
    <location>
        <begin position="222"/>
        <end position="243"/>
    </location>
</feature>
<evidence type="ECO:0000313" key="9">
    <source>
        <dbReference type="Proteomes" id="UP000451471"/>
    </source>
</evidence>
<name>A0A6B0GK11_9EURY</name>
<feature type="transmembrane region" description="Helical" evidence="7">
    <location>
        <begin position="117"/>
        <end position="136"/>
    </location>
</feature>
<feature type="transmembrane region" description="Helical" evidence="7">
    <location>
        <begin position="291"/>
        <end position="310"/>
    </location>
</feature>
<comment type="caution">
    <text evidence="8">The sequence shown here is derived from an EMBL/GenBank/DDBJ whole genome shotgun (WGS) entry which is preliminary data.</text>
</comment>
<comment type="similarity">
    <text evidence="2">Belongs to the autoinducer-2 exporter (AI-2E) (TC 2.A.86) family.</text>
</comment>
<dbReference type="GO" id="GO:0016020">
    <property type="term" value="C:membrane"/>
    <property type="evidence" value="ECO:0007669"/>
    <property type="project" value="UniProtKB-SubCell"/>
</dbReference>
<feature type="region of interest" description="Disordered" evidence="6">
    <location>
        <begin position="372"/>
        <end position="414"/>
    </location>
</feature>
<evidence type="ECO:0000256" key="7">
    <source>
        <dbReference type="SAM" id="Phobius"/>
    </source>
</evidence>
<dbReference type="AlphaFoldDB" id="A0A6B0GK11"/>
<keyword evidence="9" id="KW-1185">Reference proteome</keyword>
<proteinExistence type="inferred from homology"/>
<dbReference type="RefSeq" id="WP_158204838.1">
    <property type="nucleotide sequence ID" value="NZ_WSZK01000017.1"/>
</dbReference>
<keyword evidence="5 7" id="KW-0472">Membrane</keyword>
<evidence type="ECO:0000256" key="1">
    <source>
        <dbReference type="ARBA" id="ARBA00004141"/>
    </source>
</evidence>
<dbReference type="PANTHER" id="PTHR21716">
    <property type="entry name" value="TRANSMEMBRANE PROTEIN"/>
    <property type="match status" value="1"/>
</dbReference>
<dbReference type="OrthoDB" id="282734at2157"/>
<evidence type="ECO:0000256" key="4">
    <source>
        <dbReference type="ARBA" id="ARBA00022989"/>
    </source>
</evidence>
<evidence type="ECO:0000313" key="8">
    <source>
        <dbReference type="EMBL" id="MWG35154.1"/>
    </source>
</evidence>
<dbReference type="Proteomes" id="UP000451471">
    <property type="component" value="Unassembled WGS sequence"/>
</dbReference>
<dbReference type="EMBL" id="WSZK01000017">
    <property type="protein sequence ID" value="MWG35154.1"/>
    <property type="molecule type" value="Genomic_DNA"/>
</dbReference>
<comment type="subcellular location">
    <subcellularLocation>
        <location evidence="1">Membrane</location>
        <topology evidence="1">Multi-pass membrane protein</topology>
    </subcellularLocation>
</comment>
<feature type="transmembrane region" description="Helical" evidence="7">
    <location>
        <begin position="255"/>
        <end position="284"/>
    </location>
</feature>
<dbReference type="Pfam" id="PF01594">
    <property type="entry name" value="AI-2E_transport"/>
    <property type="match status" value="1"/>
</dbReference>
<organism evidence="8 9">
    <name type="scientific">Halomarina oriensis</name>
    <dbReference type="NCBI Taxonomy" id="671145"/>
    <lineage>
        <taxon>Archaea</taxon>
        <taxon>Methanobacteriati</taxon>
        <taxon>Methanobacteriota</taxon>
        <taxon>Stenosarchaea group</taxon>
        <taxon>Halobacteria</taxon>
        <taxon>Halobacteriales</taxon>
        <taxon>Natronomonadaceae</taxon>
        <taxon>Halomarina</taxon>
    </lineage>
</organism>
<dbReference type="InterPro" id="IPR002549">
    <property type="entry name" value="AI-2E-like"/>
</dbReference>